<proteinExistence type="predicted"/>
<feature type="compositionally biased region" description="Low complexity" evidence="1">
    <location>
        <begin position="42"/>
        <end position="52"/>
    </location>
</feature>
<organism evidence="2 3">
    <name type="scientific">Postia placenta MAD-698-R-SB12</name>
    <dbReference type="NCBI Taxonomy" id="670580"/>
    <lineage>
        <taxon>Eukaryota</taxon>
        <taxon>Fungi</taxon>
        <taxon>Dikarya</taxon>
        <taxon>Basidiomycota</taxon>
        <taxon>Agaricomycotina</taxon>
        <taxon>Agaricomycetes</taxon>
        <taxon>Polyporales</taxon>
        <taxon>Adustoporiaceae</taxon>
        <taxon>Rhodonia</taxon>
    </lineage>
</organism>
<name>A0A1X6N8N4_9APHY</name>
<dbReference type="AlphaFoldDB" id="A0A1X6N8N4"/>
<dbReference type="EMBL" id="KZ110593">
    <property type="protein sequence ID" value="OSX64743.1"/>
    <property type="molecule type" value="Genomic_DNA"/>
</dbReference>
<gene>
    <name evidence="2" type="ORF">POSPLADRAFT_1098465</name>
</gene>
<keyword evidence="3" id="KW-1185">Reference proteome</keyword>
<dbReference type="RefSeq" id="XP_024341537.1">
    <property type="nucleotide sequence ID" value="XM_024483167.1"/>
</dbReference>
<reference evidence="2 3" key="1">
    <citation type="submission" date="2017-04" db="EMBL/GenBank/DDBJ databases">
        <title>Genome Sequence of the Model Brown-Rot Fungus Postia placenta SB12.</title>
        <authorList>
            <consortium name="DOE Joint Genome Institute"/>
            <person name="Gaskell J."/>
            <person name="Kersten P."/>
            <person name="Larrondo L.F."/>
            <person name="Canessa P."/>
            <person name="Martinez D."/>
            <person name="Hibbett D."/>
            <person name="Schmoll M."/>
            <person name="Kubicek C.P."/>
            <person name="Martinez A.T."/>
            <person name="Yadav J."/>
            <person name="Master E."/>
            <person name="Magnuson J.K."/>
            <person name="James T."/>
            <person name="Yaver D."/>
            <person name="Berka R."/>
            <person name="Labutti K."/>
            <person name="Lipzen A."/>
            <person name="Aerts A."/>
            <person name="Barry K."/>
            <person name="Henrissat B."/>
            <person name="Blanchette R."/>
            <person name="Grigoriev I."/>
            <person name="Cullen D."/>
        </authorList>
    </citation>
    <scope>NUCLEOTIDE SEQUENCE [LARGE SCALE GENOMIC DNA]</scope>
    <source>
        <strain evidence="2 3">MAD-698-R-SB12</strain>
    </source>
</reference>
<dbReference type="OrthoDB" id="2772903at2759"/>
<protein>
    <submittedName>
        <fullName evidence="2">Uncharacterized protein</fullName>
    </submittedName>
</protein>
<evidence type="ECO:0000256" key="1">
    <source>
        <dbReference type="SAM" id="MobiDB-lite"/>
    </source>
</evidence>
<dbReference type="GeneID" id="36328116"/>
<evidence type="ECO:0000313" key="2">
    <source>
        <dbReference type="EMBL" id="OSX64743.1"/>
    </source>
</evidence>
<feature type="region of interest" description="Disordered" evidence="1">
    <location>
        <begin position="1"/>
        <end position="132"/>
    </location>
</feature>
<accession>A0A1X6N8N4</accession>
<evidence type="ECO:0000313" key="3">
    <source>
        <dbReference type="Proteomes" id="UP000194127"/>
    </source>
</evidence>
<feature type="non-terminal residue" evidence="2">
    <location>
        <position position="132"/>
    </location>
</feature>
<feature type="compositionally biased region" description="Polar residues" evidence="1">
    <location>
        <begin position="53"/>
        <end position="63"/>
    </location>
</feature>
<dbReference type="STRING" id="670580.A0A1X6N8N4"/>
<dbReference type="Proteomes" id="UP000194127">
    <property type="component" value="Unassembled WGS sequence"/>
</dbReference>
<sequence>MPAFDPVRDAVLNSPLVPTPPARMHIDLPAPPHSHQDYTNTPSSAASSHAPSTQSESTLSGVSTPVGRRATDLSVLLNSDPPGSDTPLFTPTTPRAPAGFSHLLLPTERAGSEDHEQLTNSAPLRRRSSGNT</sequence>